<comment type="caution">
    <text evidence="7">The sequence shown here is derived from an EMBL/GenBank/DDBJ whole genome shotgun (WGS) entry which is preliminary data.</text>
</comment>
<keyword evidence="4" id="KW-0342">GTP-binding</keyword>
<keyword evidence="5" id="KW-0143">Chaperone</keyword>
<dbReference type="PANTHER" id="PTHR43087">
    <property type="entry name" value="LYSINE/ARGININE/ORNITHINE TRANSPORT SYSTEM KINASE"/>
    <property type="match status" value="1"/>
</dbReference>
<dbReference type="Proteomes" id="UP001596547">
    <property type="component" value="Unassembled WGS sequence"/>
</dbReference>
<evidence type="ECO:0000256" key="3">
    <source>
        <dbReference type="ARBA" id="ARBA00022801"/>
    </source>
</evidence>
<dbReference type="NCBIfam" id="TIGR00750">
    <property type="entry name" value="lao"/>
    <property type="match status" value="1"/>
</dbReference>
<evidence type="ECO:0000256" key="5">
    <source>
        <dbReference type="ARBA" id="ARBA00023186"/>
    </source>
</evidence>
<dbReference type="GeneID" id="79316936"/>
<evidence type="ECO:0000256" key="4">
    <source>
        <dbReference type="ARBA" id="ARBA00023134"/>
    </source>
</evidence>
<evidence type="ECO:0000256" key="2">
    <source>
        <dbReference type="ARBA" id="ARBA00022741"/>
    </source>
</evidence>
<dbReference type="InterPro" id="IPR052040">
    <property type="entry name" value="GTPase/Isobutyryl-CoA_mutase"/>
</dbReference>
<dbReference type="InterPro" id="IPR027417">
    <property type="entry name" value="P-loop_NTPase"/>
</dbReference>
<keyword evidence="2" id="KW-0547">Nucleotide-binding</keyword>
<protein>
    <submittedName>
        <fullName evidence="7">Methylmalonyl Co-A mutase-associated GTPase MeaB</fullName>
    </submittedName>
</protein>
<sequence length="350" mass="37504">MTTSEYPAGDLDGELAGLVEGVLAGEQLALSRLITRIENGSPDYQEAVKALYQHANGTRTIGVTGQPGAGKSTLVDKLVDGFRERGLTVGVIAVDPSSPYSGGSVLGDRVRQVSRPEDPDVFFRSMSARGHSGGLAAATFDVIRAMDAFGKDIIIVETVGAGQNEVEIVRAADSVCLVAIPGAGDDVQANKAGILEIADVFAVNKADLDGASATAQELAQMIRIGQDLDREGADRTDEAAEWVPRVETTVATRREGIDELIDALNAHYEHLESSGELEERRAARFEQEVDVHLATEVEELRTRLLAAHGERLDDEVDPYTLASELALPLRRAVETEIDENDRSEVDRGSS</sequence>
<dbReference type="GO" id="GO:0016787">
    <property type="term" value="F:hydrolase activity"/>
    <property type="evidence" value="ECO:0007669"/>
    <property type="project" value="UniProtKB-KW"/>
</dbReference>
<feature type="domain" description="AAA+ ATPase" evidence="6">
    <location>
        <begin position="57"/>
        <end position="228"/>
    </location>
</feature>
<comment type="similarity">
    <text evidence="1">Belongs to the SIMIBI class G3E GTPase family. ArgK/MeaB subfamily.</text>
</comment>
<proteinExistence type="inferred from homology"/>
<dbReference type="AlphaFoldDB" id="A0ABD6AEY9"/>
<dbReference type="InterPro" id="IPR005129">
    <property type="entry name" value="GTPase_ArgK"/>
</dbReference>
<dbReference type="SUPFAM" id="SSF52540">
    <property type="entry name" value="P-loop containing nucleoside triphosphate hydrolases"/>
    <property type="match status" value="1"/>
</dbReference>
<dbReference type="PANTHER" id="PTHR43087:SF1">
    <property type="entry name" value="LAO_AO TRANSPORT SYSTEM ATPASE"/>
    <property type="match status" value="1"/>
</dbReference>
<keyword evidence="8" id="KW-1185">Reference proteome</keyword>
<dbReference type="EMBL" id="JBHTBF010000003">
    <property type="protein sequence ID" value="MFC7318876.1"/>
    <property type="molecule type" value="Genomic_DNA"/>
</dbReference>
<reference evidence="7 8" key="1">
    <citation type="journal article" date="2019" name="Int. J. Syst. Evol. Microbiol.">
        <title>The Global Catalogue of Microorganisms (GCM) 10K type strain sequencing project: providing services to taxonomists for standard genome sequencing and annotation.</title>
        <authorList>
            <consortium name="The Broad Institute Genomics Platform"/>
            <consortium name="The Broad Institute Genome Sequencing Center for Infectious Disease"/>
            <person name="Wu L."/>
            <person name="Ma J."/>
        </authorList>
    </citation>
    <scope>NUCLEOTIDE SEQUENCE [LARGE SCALE GENOMIC DNA]</scope>
    <source>
        <strain evidence="7 8">PSR21</strain>
    </source>
</reference>
<evidence type="ECO:0000313" key="8">
    <source>
        <dbReference type="Proteomes" id="UP001596547"/>
    </source>
</evidence>
<dbReference type="SMART" id="SM00382">
    <property type="entry name" value="AAA"/>
    <property type="match status" value="1"/>
</dbReference>
<name>A0ABD6AEY9_9EURY</name>
<dbReference type="InterPro" id="IPR003593">
    <property type="entry name" value="AAA+_ATPase"/>
</dbReference>
<dbReference type="Pfam" id="PF03308">
    <property type="entry name" value="MeaB"/>
    <property type="match status" value="1"/>
</dbReference>
<gene>
    <name evidence="7" type="primary">meaB</name>
    <name evidence="7" type="ORF">ACFQPE_19030</name>
</gene>
<dbReference type="CDD" id="cd03114">
    <property type="entry name" value="MMAA-like"/>
    <property type="match status" value="1"/>
</dbReference>
<evidence type="ECO:0000256" key="1">
    <source>
        <dbReference type="ARBA" id="ARBA00009625"/>
    </source>
</evidence>
<evidence type="ECO:0000259" key="6">
    <source>
        <dbReference type="SMART" id="SM00382"/>
    </source>
</evidence>
<dbReference type="GO" id="GO:0005525">
    <property type="term" value="F:GTP binding"/>
    <property type="evidence" value="ECO:0007669"/>
    <property type="project" value="UniProtKB-KW"/>
</dbReference>
<dbReference type="Gene3D" id="3.40.50.300">
    <property type="entry name" value="P-loop containing nucleotide triphosphate hydrolases"/>
    <property type="match status" value="1"/>
</dbReference>
<dbReference type="RefSeq" id="WP_276306289.1">
    <property type="nucleotide sequence ID" value="NZ_CP119993.1"/>
</dbReference>
<accession>A0ABD6AEY9</accession>
<organism evidence="7 8">
    <name type="scientific">Halomarina halobia</name>
    <dbReference type="NCBI Taxonomy" id="3033386"/>
    <lineage>
        <taxon>Archaea</taxon>
        <taxon>Methanobacteriati</taxon>
        <taxon>Methanobacteriota</taxon>
        <taxon>Stenosarchaea group</taxon>
        <taxon>Halobacteria</taxon>
        <taxon>Halobacteriales</taxon>
        <taxon>Natronomonadaceae</taxon>
        <taxon>Halomarina</taxon>
    </lineage>
</organism>
<keyword evidence="3" id="KW-0378">Hydrolase</keyword>
<evidence type="ECO:0000313" key="7">
    <source>
        <dbReference type="EMBL" id="MFC7318876.1"/>
    </source>
</evidence>